<evidence type="ECO:0000313" key="2">
    <source>
        <dbReference type="Proteomes" id="UP000268014"/>
    </source>
</evidence>
<name>A0A3P8ALW1_HAEPC</name>
<dbReference type="EMBL" id="UZAF01024108">
    <property type="protein sequence ID" value="VDO92393.1"/>
    <property type="molecule type" value="Genomic_DNA"/>
</dbReference>
<dbReference type="Proteomes" id="UP000268014">
    <property type="component" value="Unassembled WGS sequence"/>
</dbReference>
<reference evidence="1 2" key="1">
    <citation type="submission" date="2018-11" db="EMBL/GenBank/DDBJ databases">
        <authorList>
            <consortium name="Pathogen Informatics"/>
        </authorList>
    </citation>
    <scope>NUCLEOTIDE SEQUENCE [LARGE SCALE GENOMIC DNA]</scope>
    <source>
        <strain evidence="1 2">MHpl1</strain>
    </source>
</reference>
<dbReference type="AlphaFoldDB" id="A0A3P8ALW1"/>
<accession>A0A3P8ALW1</accession>
<gene>
    <name evidence="1" type="ORF">HPLM_LOCUS21788</name>
</gene>
<proteinExistence type="predicted"/>
<keyword evidence="2" id="KW-1185">Reference proteome</keyword>
<sequence length="69" mass="7929">MKKKSLTLRIILIPFSTKIGSFILSYSVCQSLAQVPIRSVRLASTWKEKKALKWQITSNFLKDQKTTDN</sequence>
<organism evidence="1 2">
    <name type="scientific">Haemonchus placei</name>
    <name type="common">Barber's pole worm</name>
    <dbReference type="NCBI Taxonomy" id="6290"/>
    <lineage>
        <taxon>Eukaryota</taxon>
        <taxon>Metazoa</taxon>
        <taxon>Ecdysozoa</taxon>
        <taxon>Nematoda</taxon>
        <taxon>Chromadorea</taxon>
        <taxon>Rhabditida</taxon>
        <taxon>Rhabditina</taxon>
        <taxon>Rhabditomorpha</taxon>
        <taxon>Strongyloidea</taxon>
        <taxon>Trichostrongylidae</taxon>
        <taxon>Haemonchus</taxon>
    </lineage>
</organism>
<protein>
    <submittedName>
        <fullName evidence="1">Uncharacterized protein</fullName>
    </submittedName>
</protein>
<evidence type="ECO:0000313" key="1">
    <source>
        <dbReference type="EMBL" id="VDO92393.1"/>
    </source>
</evidence>